<protein>
    <submittedName>
        <fullName evidence="2">LysM domain-containing protein</fullName>
    </submittedName>
</protein>
<feature type="domain" description="LysM" evidence="1">
    <location>
        <begin position="39"/>
        <end position="88"/>
    </location>
</feature>
<dbReference type="Proteomes" id="UP000295064">
    <property type="component" value="Unassembled WGS sequence"/>
</dbReference>
<dbReference type="SMART" id="SM00257">
    <property type="entry name" value="LysM"/>
    <property type="match status" value="1"/>
</dbReference>
<dbReference type="CDD" id="cd00118">
    <property type="entry name" value="LysM"/>
    <property type="match status" value="1"/>
</dbReference>
<organism evidence="2 3">
    <name type="scientific">Halanaerobium saccharolyticum</name>
    <dbReference type="NCBI Taxonomy" id="43595"/>
    <lineage>
        <taxon>Bacteria</taxon>
        <taxon>Bacillati</taxon>
        <taxon>Bacillota</taxon>
        <taxon>Clostridia</taxon>
        <taxon>Halanaerobiales</taxon>
        <taxon>Halanaerobiaceae</taxon>
        <taxon>Halanaerobium</taxon>
    </lineage>
</organism>
<sequence>MKTLSSLIIGFFLFVGSFLWFGSQPVVESYINQYEWDNTYYVERGDTLWDLAENISSAEEDYRIVIAAIKKVNKIDSYLKVNQKIILPKN</sequence>
<gene>
    <name evidence="2" type="ORF">DFR79_11438</name>
</gene>
<dbReference type="AlphaFoldDB" id="A0A4R6LPP4"/>
<evidence type="ECO:0000313" key="2">
    <source>
        <dbReference type="EMBL" id="TDO86466.1"/>
    </source>
</evidence>
<dbReference type="Pfam" id="PF01476">
    <property type="entry name" value="LysM"/>
    <property type="match status" value="1"/>
</dbReference>
<dbReference type="InterPro" id="IPR036779">
    <property type="entry name" value="LysM_dom_sf"/>
</dbReference>
<evidence type="ECO:0000259" key="1">
    <source>
        <dbReference type="SMART" id="SM00257"/>
    </source>
</evidence>
<dbReference type="EMBL" id="SNWX01000014">
    <property type="protein sequence ID" value="TDO86466.1"/>
    <property type="molecule type" value="Genomic_DNA"/>
</dbReference>
<reference evidence="2 3" key="1">
    <citation type="submission" date="2019-03" db="EMBL/GenBank/DDBJ databases">
        <title>Subsurface microbial communities from deep shales in Ohio and West Virginia, USA.</title>
        <authorList>
            <person name="Wrighton K."/>
        </authorList>
    </citation>
    <scope>NUCLEOTIDE SEQUENCE [LARGE SCALE GENOMIC DNA]</scope>
    <source>
        <strain evidence="2 3">MA284_T2</strain>
    </source>
</reference>
<dbReference type="Gene3D" id="3.10.350.10">
    <property type="entry name" value="LysM domain"/>
    <property type="match status" value="1"/>
</dbReference>
<name>A0A4R6LPP4_9FIRM</name>
<proteinExistence type="predicted"/>
<dbReference type="RefSeq" id="WP_114489379.1">
    <property type="nucleotide sequence ID" value="NZ_SNWX01000014.1"/>
</dbReference>
<dbReference type="OrthoDB" id="9779340at2"/>
<comment type="caution">
    <text evidence="2">The sequence shown here is derived from an EMBL/GenBank/DDBJ whole genome shotgun (WGS) entry which is preliminary data.</text>
</comment>
<dbReference type="InterPro" id="IPR018392">
    <property type="entry name" value="LysM"/>
</dbReference>
<evidence type="ECO:0000313" key="3">
    <source>
        <dbReference type="Proteomes" id="UP000295064"/>
    </source>
</evidence>
<dbReference type="SUPFAM" id="SSF54106">
    <property type="entry name" value="LysM domain"/>
    <property type="match status" value="1"/>
</dbReference>
<accession>A0A4R6LPP4</accession>